<keyword evidence="6" id="KW-0805">Transcription regulation</keyword>
<dbReference type="PROSITE" id="PS50110">
    <property type="entry name" value="RESPONSE_REGULATORY"/>
    <property type="match status" value="1"/>
</dbReference>
<dbReference type="EMBL" id="CP035945">
    <property type="protein sequence ID" value="QBE99320.1"/>
    <property type="molecule type" value="Genomic_DNA"/>
</dbReference>
<keyword evidence="7" id="KW-0238">DNA-binding</keyword>
<dbReference type="KEGG" id="bpro:PMF13cell1_04894"/>
<dbReference type="InterPro" id="IPR018060">
    <property type="entry name" value="HTH_AraC"/>
</dbReference>
<evidence type="ECO:0000256" key="2">
    <source>
        <dbReference type="ARBA" id="ARBA00018672"/>
    </source>
</evidence>
<dbReference type="PROSITE" id="PS00041">
    <property type="entry name" value="HTH_ARAC_FAMILY_1"/>
    <property type="match status" value="1"/>
</dbReference>
<dbReference type="Pfam" id="PF00072">
    <property type="entry name" value="Response_reg"/>
    <property type="match status" value="1"/>
</dbReference>
<dbReference type="InterPro" id="IPR018062">
    <property type="entry name" value="HTH_AraC-typ_CS"/>
</dbReference>
<evidence type="ECO:0000256" key="8">
    <source>
        <dbReference type="ARBA" id="ARBA00023163"/>
    </source>
</evidence>
<feature type="domain" description="Response regulatory" evidence="12">
    <location>
        <begin position="4"/>
        <end position="121"/>
    </location>
</feature>
<evidence type="ECO:0000256" key="1">
    <source>
        <dbReference type="ARBA" id="ARBA00004496"/>
    </source>
</evidence>
<sequence>MKNKVLIIEDEILARVGLHQLLDWNALGFTLLDDAKDGQEAIRSIENEHPDILLLDLNIPKINGLQILEYLRENHLDCKVIVISCNEEFEMVKEAMKLGAYDYLRKLNLSSESLQEILQKCRAEKHPSFRVREIRYEEIISHTGKDIFQDVGTYRTLLCILPHKEKQEGIFSVMEQCRAWFQKRGQEFLQIHKGVQCCYFLFDRRFSGEFYKELYERLAQRCAVKLYLGICEEVMKEETDINRAIALAEQIHMVSYYDEEQRIHYFTERIPAGEHSPKGMTHMQAALKKAVGEFAKEDTKKSIAHIFAAVRDERYTSINVLRRIFMDMLGVFSMTAQSLNGAIEEIEVRGDNCHYQSLMMSSSLSEIEEWFLEFTDAFYERFLIDYKCSRSEILNSAFHYIDTHLKTQIHQADAAREIGVSSAYLSTVFKKEMGQNFIDYVNMRKVGLAKEMLEEGLLVYEVSEILGFENCTYFSKVFKKYTEISPDTFRRERVNRK</sequence>
<evidence type="ECO:0000313" key="14">
    <source>
        <dbReference type="Proteomes" id="UP000289794"/>
    </source>
</evidence>
<dbReference type="InterPro" id="IPR051552">
    <property type="entry name" value="HptR"/>
</dbReference>
<proteinExistence type="predicted"/>
<dbReference type="Gene3D" id="1.10.10.60">
    <property type="entry name" value="Homeodomain-like"/>
    <property type="match status" value="2"/>
</dbReference>
<evidence type="ECO:0000259" key="11">
    <source>
        <dbReference type="PROSITE" id="PS01124"/>
    </source>
</evidence>
<evidence type="ECO:0000256" key="9">
    <source>
        <dbReference type="ARBA" id="ARBA00024867"/>
    </source>
</evidence>
<dbReference type="Pfam" id="PF12833">
    <property type="entry name" value="HTH_18"/>
    <property type="match status" value="1"/>
</dbReference>
<dbReference type="SUPFAM" id="SSF46689">
    <property type="entry name" value="Homeodomain-like"/>
    <property type="match status" value="2"/>
</dbReference>
<evidence type="ECO:0000256" key="4">
    <source>
        <dbReference type="ARBA" id="ARBA00022553"/>
    </source>
</evidence>
<feature type="domain" description="HTH araC/xylS-type" evidence="11">
    <location>
        <begin position="395"/>
        <end position="492"/>
    </location>
</feature>
<keyword evidence="4 10" id="KW-0597">Phosphoprotein</keyword>
<dbReference type="CDD" id="cd17536">
    <property type="entry name" value="REC_YesN-like"/>
    <property type="match status" value="1"/>
</dbReference>
<organism evidence="13 14">
    <name type="scientific">Blautia producta</name>
    <dbReference type="NCBI Taxonomy" id="33035"/>
    <lineage>
        <taxon>Bacteria</taxon>
        <taxon>Bacillati</taxon>
        <taxon>Bacillota</taxon>
        <taxon>Clostridia</taxon>
        <taxon>Lachnospirales</taxon>
        <taxon>Lachnospiraceae</taxon>
        <taxon>Blautia</taxon>
    </lineage>
</organism>
<dbReference type="SMART" id="SM00448">
    <property type="entry name" value="REC"/>
    <property type="match status" value="1"/>
</dbReference>
<evidence type="ECO:0000256" key="10">
    <source>
        <dbReference type="PROSITE-ProRule" id="PRU00169"/>
    </source>
</evidence>
<name>A0A4P6M666_9FIRM</name>
<dbReference type="Proteomes" id="UP000289794">
    <property type="component" value="Chromosome"/>
</dbReference>
<dbReference type="GO" id="GO:0000160">
    <property type="term" value="P:phosphorelay signal transduction system"/>
    <property type="evidence" value="ECO:0007669"/>
    <property type="project" value="UniProtKB-KW"/>
</dbReference>
<dbReference type="GO" id="GO:0043565">
    <property type="term" value="F:sequence-specific DNA binding"/>
    <property type="evidence" value="ECO:0007669"/>
    <property type="project" value="InterPro"/>
</dbReference>
<dbReference type="InterPro" id="IPR001789">
    <property type="entry name" value="Sig_transdc_resp-reg_receiver"/>
</dbReference>
<dbReference type="SUPFAM" id="SSF52172">
    <property type="entry name" value="CheY-like"/>
    <property type="match status" value="1"/>
</dbReference>
<dbReference type="Gene3D" id="3.40.50.2300">
    <property type="match status" value="1"/>
</dbReference>
<comment type="function">
    <text evidence="9">May play the central regulatory role in sporulation. It may be an element of the effector pathway responsible for the activation of sporulation genes in response to nutritional stress. Spo0A may act in concert with spo0H (a sigma factor) to control the expression of some genes that are critical to the sporulation process.</text>
</comment>
<evidence type="ECO:0000256" key="7">
    <source>
        <dbReference type="ARBA" id="ARBA00023125"/>
    </source>
</evidence>
<evidence type="ECO:0000256" key="6">
    <source>
        <dbReference type="ARBA" id="ARBA00023015"/>
    </source>
</evidence>
<dbReference type="GO" id="GO:0005737">
    <property type="term" value="C:cytoplasm"/>
    <property type="evidence" value="ECO:0007669"/>
    <property type="project" value="UniProtKB-SubCell"/>
</dbReference>
<keyword evidence="3" id="KW-0963">Cytoplasm</keyword>
<keyword evidence="5" id="KW-0902">Two-component regulatory system</keyword>
<dbReference type="InterPro" id="IPR009057">
    <property type="entry name" value="Homeodomain-like_sf"/>
</dbReference>
<dbReference type="PANTHER" id="PTHR42713">
    <property type="entry name" value="HISTIDINE KINASE-RELATED"/>
    <property type="match status" value="1"/>
</dbReference>
<evidence type="ECO:0000256" key="5">
    <source>
        <dbReference type="ARBA" id="ARBA00023012"/>
    </source>
</evidence>
<evidence type="ECO:0000256" key="3">
    <source>
        <dbReference type="ARBA" id="ARBA00022490"/>
    </source>
</evidence>
<protein>
    <recommendedName>
        <fullName evidence="2">Stage 0 sporulation protein A homolog</fullName>
    </recommendedName>
</protein>
<dbReference type="GO" id="GO:0003700">
    <property type="term" value="F:DNA-binding transcription factor activity"/>
    <property type="evidence" value="ECO:0007669"/>
    <property type="project" value="InterPro"/>
</dbReference>
<comment type="subcellular location">
    <subcellularLocation>
        <location evidence="1">Cytoplasm</location>
    </subcellularLocation>
</comment>
<keyword evidence="8" id="KW-0804">Transcription</keyword>
<dbReference type="SMART" id="SM00342">
    <property type="entry name" value="HTH_ARAC"/>
    <property type="match status" value="1"/>
</dbReference>
<dbReference type="RefSeq" id="WP_165392562.1">
    <property type="nucleotide sequence ID" value="NZ_CP035945.1"/>
</dbReference>
<evidence type="ECO:0000313" key="13">
    <source>
        <dbReference type="EMBL" id="QBE99320.1"/>
    </source>
</evidence>
<gene>
    <name evidence="13" type="ORF">PMF13cell1_04894</name>
</gene>
<feature type="modified residue" description="4-aspartylphosphate" evidence="10">
    <location>
        <position position="56"/>
    </location>
</feature>
<dbReference type="PANTHER" id="PTHR42713:SF3">
    <property type="entry name" value="TRANSCRIPTIONAL REGULATORY PROTEIN HPTR"/>
    <property type="match status" value="1"/>
</dbReference>
<dbReference type="AlphaFoldDB" id="A0A4P6M666"/>
<reference evidence="13 14" key="1">
    <citation type="submission" date="2019-01" db="EMBL/GenBank/DDBJ databases">
        <title>PMF-metabolizing Aryl O-demethylase.</title>
        <authorList>
            <person name="Kim M."/>
        </authorList>
    </citation>
    <scope>NUCLEOTIDE SEQUENCE [LARGE SCALE GENOMIC DNA]</scope>
    <source>
        <strain evidence="13 14">PMF1</strain>
    </source>
</reference>
<dbReference type="PROSITE" id="PS01124">
    <property type="entry name" value="HTH_ARAC_FAMILY_2"/>
    <property type="match status" value="1"/>
</dbReference>
<evidence type="ECO:0000259" key="12">
    <source>
        <dbReference type="PROSITE" id="PS50110"/>
    </source>
</evidence>
<dbReference type="InterPro" id="IPR011006">
    <property type="entry name" value="CheY-like_superfamily"/>
</dbReference>
<accession>A0A4P6M666</accession>